<organism evidence="1 2">
    <name type="scientific">Nannocystis bainbridge</name>
    <dbReference type="NCBI Taxonomy" id="2995303"/>
    <lineage>
        <taxon>Bacteria</taxon>
        <taxon>Pseudomonadati</taxon>
        <taxon>Myxococcota</taxon>
        <taxon>Polyangia</taxon>
        <taxon>Nannocystales</taxon>
        <taxon>Nannocystaceae</taxon>
        <taxon>Nannocystis</taxon>
    </lineage>
</organism>
<accession>A0ABT5E6N8</accession>
<protein>
    <submittedName>
        <fullName evidence="1">Uncharacterized protein</fullName>
    </submittedName>
</protein>
<comment type="caution">
    <text evidence="1">The sequence shown here is derived from an EMBL/GenBank/DDBJ whole genome shotgun (WGS) entry which is preliminary data.</text>
</comment>
<dbReference type="EMBL" id="JAQNDL010000003">
    <property type="protein sequence ID" value="MDC0721529.1"/>
    <property type="molecule type" value="Genomic_DNA"/>
</dbReference>
<dbReference type="Proteomes" id="UP001221686">
    <property type="component" value="Unassembled WGS sequence"/>
</dbReference>
<evidence type="ECO:0000313" key="2">
    <source>
        <dbReference type="Proteomes" id="UP001221686"/>
    </source>
</evidence>
<keyword evidence="2" id="KW-1185">Reference proteome</keyword>
<evidence type="ECO:0000313" key="1">
    <source>
        <dbReference type="EMBL" id="MDC0721529.1"/>
    </source>
</evidence>
<name>A0ABT5E6N8_9BACT</name>
<gene>
    <name evidence="1" type="ORF">POL25_31770</name>
</gene>
<sequence>MQPSLLKRLEGLFQEVMDSAELRRFVTNLYGKRVTSQLPGEGITHELLSHGVVTVLSRNGLIDREFFVELIGERPRMRPHIVDLAAEFGVPALAVDGTDALPQRVVRSPDYVVRDSYESLRRQRQLVRELTHGELHLARLIGQAVRQDEAQLREVPGRVVAWIDAHRHELTLRELQGPIEGIYIAFSVFTVSPEVAVLGSLAVLGFTRGEALQQLLSFVTLSDNDLYALALTLAESGR</sequence>
<dbReference type="RefSeq" id="WP_272090032.1">
    <property type="nucleotide sequence ID" value="NZ_JAQNDL010000003.1"/>
</dbReference>
<proteinExistence type="predicted"/>
<reference evidence="1 2" key="1">
    <citation type="submission" date="2022-11" db="EMBL/GenBank/DDBJ databases">
        <title>Minimal conservation of predation-associated metabolite biosynthetic gene clusters underscores biosynthetic potential of Myxococcota including descriptions for ten novel species: Archangium lansinium sp. nov., Myxococcus landrumus sp. nov., Nannocystis bai.</title>
        <authorList>
            <person name="Ahearne A."/>
            <person name="Stevens C."/>
            <person name="Dowd S."/>
        </authorList>
    </citation>
    <scope>NUCLEOTIDE SEQUENCE [LARGE SCALE GENOMIC DNA]</scope>
    <source>
        <strain evidence="1 2">BB15-2</strain>
    </source>
</reference>